<evidence type="ECO:0000256" key="7">
    <source>
        <dbReference type="ARBA" id="ARBA00022679"/>
    </source>
</evidence>
<feature type="domain" description="Nicotinate phosphoribosyltransferase N-terminal" evidence="11">
    <location>
        <begin position="14"/>
        <end position="143"/>
    </location>
</feature>
<dbReference type="Gene3D" id="3.20.20.70">
    <property type="entry name" value="Aldolase class I"/>
    <property type="match status" value="1"/>
</dbReference>
<dbReference type="Pfam" id="PF17956">
    <property type="entry name" value="NAPRTase_C"/>
    <property type="match status" value="1"/>
</dbReference>
<evidence type="ECO:0000256" key="4">
    <source>
        <dbReference type="ARBA" id="ARBA00022553"/>
    </source>
</evidence>
<dbReference type="RefSeq" id="WP_289543990.1">
    <property type="nucleotide sequence ID" value="NZ_JAUDDZ010000001.1"/>
</dbReference>
<comment type="function">
    <text evidence="9">Catalyzes the first step in the biosynthesis of NAD from nicotinic acid, the ATP-dependent synthesis of beta-nicotinate D-ribonucleotide from nicotinate and 5-phospho-D-ribose 1-phosphate.</text>
</comment>
<evidence type="ECO:0000256" key="1">
    <source>
        <dbReference type="ARBA" id="ARBA00004952"/>
    </source>
</evidence>
<name>A0ABT7V6R4_9ACTN</name>
<protein>
    <recommendedName>
        <fullName evidence="3 9">Nicotinate phosphoribosyltransferase</fullName>
        <ecNumber evidence="3 9">6.3.4.21</ecNumber>
    </recommendedName>
</protein>
<evidence type="ECO:0000313" key="13">
    <source>
        <dbReference type="EMBL" id="MDM8274190.1"/>
    </source>
</evidence>
<evidence type="ECO:0000256" key="6">
    <source>
        <dbReference type="ARBA" id="ARBA00022642"/>
    </source>
</evidence>
<dbReference type="InterPro" id="IPR036068">
    <property type="entry name" value="Nicotinate_pribotase-like_C"/>
</dbReference>
<dbReference type="InterPro" id="IPR041525">
    <property type="entry name" value="N/Namide_PRibTrfase"/>
</dbReference>
<dbReference type="InterPro" id="IPR041619">
    <property type="entry name" value="NAPRTase_C"/>
</dbReference>
<dbReference type="EMBL" id="JAUDDZ010000001">
    <property type="protein sequence ID" value="MDM8274190.1"/>
    <property type="molecule type" value="Genomic_DNA"/>
</dbReference>
<sequence>MALTDPARPTDVALLTDLYELTMAQGLWESGKLEEEDCFTAFYRDHPFGSAFAVMCGTADLADLVENLRFEDEDIEYLASLEAPAGGALFKKGFLEYLRQFRAHVDIDAVPEGELVFPREPMVRVTGPALECQMLETALLNTIGFQTLVATKTARVVEAAEGRPVAEFGLRRAQGPDGGMAVARASYVAGCSSTSNVLAGRKYGIPVFGTHAHSWVMSFDTELEAFRAFARSMPNNCTLLIDTYDVREGVENAITVAREMEQRGERLAAIRIDSGDLAKLSTYVRGRFDEEGLSYVKISVSNDLDEYTIQSLLDQGAPIDSFGVGTKLATCYDQPALGCVYKLAARRDPGDAGWTPVVKLSEQPYKRTIPGVQQVRRYMDEAGSPVCDMIYDEAYLEGEGGERGCTLVAVNDAALVTSVAGMPYRELLEPVVRGGAAVAPRESLTQARARCSSALSALDPEYKRFLYPQSYVVGMESGLARVRDELVRERLVATGSSMPWKAPRKR</sequence>
<dbReference type="Pfam" id="PF04095">
    <property type="entry name" value="NAPRTase"/>
    <property type="match status" value="1"/>
</dbReference>
<evidence type="ECO:0000313" key="14">
    <source>
        <dbReference type="Proteomes" id="UP001529421"/>
    </source>
</evidence>
<feature type="domain" description="Nicotinate/nicotinamide phosphoribosyltransferase" evidence="10">
    <location>
        <begin position="166"/>
        <end position="345"/>
    </location>
</feature>
<feature type="domain" description="Nicotinate phosphoribosyltransferase C-terminal" evidence="12">
    <location>
        <begin position="373"/>
        <end position="481"/>
    </location>
</feature>
<proteinExistence type="inferred from homology"/>
<dbReference type="NCBIfam" id="TIGR01513">
    <property type="entry name" value="NAPRTase_put"/>
    <property type="match status" value="1"/>
</dbReference>
<keyword evidence="6 9" id="KW-0662">Pyridine nucleotide biosynthesis</keyword>
<dbReference type="EC" id="6.3.4.21" evidence="3 9"/>
<comment type="PTM">
    <text evidence="9">Transiently phosphorylated on a His residue during the reaction cycle. Phosphorylation strongly increases the affinity for substrates and increases the rate of nicotinate D-ribonucleotide production. Dephosphorylation regenerates the low-affinity form of the enzyme, leading to product release.</text>
</comment>
<evidence type="ECO:0000256" key="9">
    <source>
        <dbReference type="RuleBase" id="RU365100"/>
    </source>
</evidence>
<dbReference type="InterPro" id="IPR013785">
    <property type="entry name" value="Aldolase_TIM"/>
</dbReference>
<dbReference type="NCBIfam" id="NF006695">
    <property type="entry name" value="PRK09243.1-2"/>
    <property type="match status" value="1"/>
</dbReference>
<dbReference type="Gene3D" id="3.20.140.10">
    <property type="entry name" value="nicotinate phosphoribosyltransferase"/>
    <property type="match status" value="1"/>
</dbReference>
<evidence type="ECO:0000259" key="12">
    <source>
        <dbReference type="Pfam" id="PF17956"/>
    </source>
</evidence>
<dbReference type="GO" id="GO:0016757">
    <property type="term" value="F:glycosyltransferase activity"/>
    <property type="evidence" value="ECO:0007669"/>
    <property type="project" value="UniProtKB-KW"/>
</dbReference>
<comment type="caution">
    <text evidence="13">The sequence shown here is derived from an EMBL/GenBank/DDBJ whole genome shotgun (WGS) entry which is preliminary data.</text>
</comment>
<dbReference type="NCBIfam" id="NF009131">
    <property type="entry name" value="PRK12484.1"/>
    <property type="match status" value="1"/>
</dbReference>
<comment type="similarity">
    <text evidence="2 9">Belongs to the NAPRTase family.</text>
</comment>
<dbReference type="GO" id="GO:0004516">
    <property type="term" value="F:nicotinate phosphoribosyltransferase activity"/>
    <property type="evidence" value="ECO:0007669"/>
    <property type="project" value="UniProtKB-EC"/>
</dbReference>
<keyword evidence="13" id="KW-0328">Glycosyltransferase</keyword>
<keyword evidence="4" id="KW-0597">Phosphoprotein</keyword>
<dbReference type="SUPFAM" id="SSF51690">
    <property type="entry name" value="Nicotinate/Quinolinate PRTase C-terminal domain-like"/>
    <property type="match status" value="1"/>
</dbReference>
<keyword evidence="7 9" id="KW-0808">Transferase</keyword>
<keyword evidence="14" id="KW-1185">Reference proteome</keyword>
<dbReference type="PANTHER" id="PTHR11098:SF1">
    <property type="entry name" value="NICOTINATE PHOSPHORIBOSYLTRANSFERASE"/>
    <property type="match status" value="1"/>
</dbReference>
<reference evidence="14" key="1">
    <citation type="submission" date="2023-06" db="EMBL/GenBank/DDBJ databases">
        <title>Identification and characterization of horizontal gene transfer across gut microbiota members of farm animals based on homology search.</title>
        <authorList>
            <person name="Zeman M."/>
            <person name="Kubasova T."/>
            <person name="Jahodarova E."/>
            <person name="Nykrynova M."/>
            <person name="Rychlik I."/>
        </authorList>
    </citation>
    <scope>NUCLEOTIDE SEQUENCE [LARGE SCALE GENOMIC DNA]</scope>
    <source>
        <strain evidence="14">154_Feed</strain>
    </source>
</reference>
<gene>
    <name evidence="13" type="ORF">QUW28_01570</name>
</gene>
<dbReference type="PIRSF" id="PIRSF000484">
    <property type="entry name" value="NAPRT"/>
    <property type="match status" value="1"/>
</dbReference>
<accession>A0ABT7V6R4</accession>
<comment type="pathway">
    <text evidence="1 9">Cofactor biosynthesis; NAD(+) biosynthesis; nicotinate D-ribonucleotide from nicotinate: step 1/1.</text>
</comment>
<keyword evidence="5 9" id="KW-0436">Ligase</keyword>
<dbReference type="PANTHER" id="PTHR11098">
    <property type="entry name" value="NICOTINATE PHOSPHORIBOSYLTRANSFERASE"/>
    <property type="match status" value="1"/>
</dbReference>
<dbReference type="InterPro" id="IPR006405">
    <property type="entry name" value="Nic_PRibTrfase_pncB"/>
</dbReference>
<dbReference type="Pfam" id="PF17767">
    <property type="entry name" value="NAPRTase_N"/>
    <property type="match status" value="1"/>
</dbReference>
<evidence type="ECO:0000256" key="5">
    <source>
        <dbReference type="ARBA" id="ARBA00022598"/>
    </source>
</evidence>
<dbReference type="Proteomes" id="UP001529421">
    <property type="component" value="Unassembled WGS sequence"/>
</dbReference>
<dbReference type="SUPFAM" id="SSF54675">
    <property type="entry name" value="Nicotinate/Quinolinate PRTase N-terminal domain-like"/>
    <property type="match status" value="1"/>
</dbReference>
<comment type="catalytic activity">
    <reaction evidence="8 9">
        <text>5-phospho-alpha-D-ribose 1-diphosphate + nicotinate + ATP + H2O = nicotinate beta-D-ribonucleotide + ADP + phosphate + diphosphate</text>
        <dbReference type="Rhea" id="RHEA:36163"/>
        <dbReference type="ChEBI" id="CHEBI:15377"/>
        <dbReference type="ChEBI" id="CHEBI:30616"/>
        <dbReference type="ChEBI" id="CHEBI:32544"/>
        <dbReference type="ChEBI" id="CHEBI:33019"/>
        <dbReference type="ChEBI" id="CHEBI:43474"/>
        <dbReference type="ChEBI" id="CHEBI:57502"/>
        <dbReference type="ChEBI" id="CHEBI:58017"/>
        <dbReference type="ChEBI" id="CHEBI:456216"/>
        <dbReference type="EC" id="6.3.4.21"/>
    </reaction>
</comment>
<evidence type="ECO:0000256" key="3">
    <source>
        <dbReference type="ARBA" id="ARBA00013236"/>
    </source>
</evidence>
<dbReference type="InterPro" id="IPR007229">
    <property type="entry name" value="Nic_PRibTrfase-Fam"/>
</dbReference>
<organism evidence="13 14">
    <name type="scientific">Enorma phocaeensis</name>
    <dbReference type="NCBI Taxonomy" id="1871019"/>
    <lineage>
        <taxon>Bacteria</taxon>
        <taxon>Bacillati</taxon>
        <taxon>Actinomycetota</taxon>
        <taxon>Coriobacteriia</taxon>
        <taxon>Coriobacteriales</taxon>
        <taxon>Coriobacteriaceae</taxon>
        <taxon>Enorma</taxon>
    </lineage>
</organism>
<evidence type="ECO:0000259" key="11">
    <source>
        <dbReference type="Pfam" id="PF17767"/>
    </source>
</evidence>
<evidence type="ECO:0000256" key="8">
    <source>
        <dbReference type="ARBA" id="ARBA00048668"/>
    </source>
</evidence>
<dbReference type="CDD" id="cd01570">
    <property type="entry name" value="NAPRTase_A"/>
    <property type="match status" value="1"/>
</dbReference>
<dbReference type="InterPro" id="IPR040727">
    <property type="entry name" value="NAPRTase_N"/>
</dbReference>
<evidence type="ECO:0000259" key="10">
    <source>
        <dbReference type="Pfam" id="PF04095"/>
    </source>
</evidence>
<evidence type="ECO:0000256" key="2">
    <source>
        <dbReference type="ARBA" id="ARBA00010897"/>
    </source>
</evidence>